<dbReference type="Proteomes" id="UP001446871">
    <property type="component" value="Unassembled WGS sequence"/>
</dbReference>
<name>A0ABR1VB34_9PEZI</name>
<proteinExistence type="predicted"/>
<comment type="caution">
    <text evidence="2">The sequence shown here is derived from an EMBL/GenBank/DDBJ whole genome shotgun (WGS) entry which is preliminary data.</text>
</comment>
<keyword evidence="3" id="KW-1185">Reference proteome</keyword>
<accession>A0ABR1VB34</accession>
<gene>
    <name evidence="2" type="ORF">PG996_007527</name>
</gene>
<reference evidence="2 3" key="1">
    <citation type="submission" date="2023-01" db="EMBL/GenBank/DDBJ databases">
        <title>Analysis of 21 Apiospora genomes using comparative genomics revels a genus with tremendous synthesis potential of carbohydrate active enzymes and secondary metabolites.</title>
        <authorList>
            <person name="Sorensen T."/>
        </authorList>
    </citation>
    <scope>NUCLEOTIDE SEQUENCE [LARGE SCALE GENOMIC DNA]</scope>
    <source>
        <strain evidence="2 3">CBS 83171</strain>
    </source>
</reference>
<feature type="compositionally biased region" description="Basic and acidic residues" evidence="1">
    <location>
        <begin position="110"/>
        <end position="123"/>
    </location>
</feature>
<organism evidence="2 3">
    <name type="scientific">Apiospora saccharicola</name>
    <dbReference type="NCBI Taxonomy" id="335842"/>
    <lineage>
        <taxon>Eukaryota</taxon>
        <taxon>Fungi</taxon>
        <taxon>Dikarya</taxon>
        <taxon>Ascomycota</taxon>
        <taxon>Pezizomycotina</taxon>
        <taxon>Sordariomycetes</taxon>
        <taxon>Xylariomycetidae</taxon>
        <taxon>Amphisphaeriales</taxon>
        <taxon>Apiosporaceae</taxon>
        <taxon>Apiospora</taxon>
    </lineage>
</organism>
<evidence type="ECO:0000313" key="3">
    <source>
        <dbReference type="Proteomes" id="UP001446871"/>
    </source>
</evidence>
<protein>
    <submittedName>
        <fullName evidence="2">Uncharacterized protein</fullName>
    </submittedName>
</protein>
<evidence type="ECO:0000256" key="1">
    <source>
        <dbReference type="SAM" id="MobiDB-lite"/>
    </source>
</evidence>
<feature type="region of interest" description="Disordered" evidence="1">
    <location>
        <begin position="96"/>
        <end position="123"/>
    </location>
</feature>
<sequence length="123" mass="13933">MPEIVRRANAFCGFPQLDGEDLNTDGAAERRVYYRSQKGREELRHYLFNGRTGFSSVGTRCSKPVRMFTTSEDRPKHHIRPKWCAVPTLCLNPTVRGSPVRSQLSSEVSSRPKIDKKAMALGH</sequence>
<feature type="compositionally biased region" description="Polar residues" evidence="1">
    <location>
        <begin position="100"/>
        <end position="109"/>
    </location>
</feature>
<evidence type="ECO:0000313" key="2">
    <source>
        <dbReference type="EMBL" id="KAK8068415.1"/>
    </source>
</evidence>
<dbReference type="EMBL" id="JAQQWM010000004">
    <property type="protein sequence ID" value="KAK8068415.1"/>
    <property type="molecule type" value="Genomic_DNA"/>
</dbReference>